<name>A0ABU2RQZ9_9ACTN</name>
<accession>A0ABU2RQZ9</accession>
<proteinExistence type="predicted"/>
<gene>
    <name evidence="1" type="ORF">RM649_26975</name>
</gene>
<dbReference type="Proteomes" id="UP001183777">
    <property type="component" value="Unassembled WGS sequence"/>
</dbReference>
<dbReference type="EMBL" id="JAVREX010000014">
    <property type="protein sequence ID" value="MDT0431272.1"/>
    <property type="molecule type" value="Genomic_DNA"/>
</dbReference>
<keyword evidence="2" id="KW-1185">Reference proteome</keyword>
<organism evidence="1 2">
    <name type="scientific">Streptomyces salyersiae</name>
    <dbReference type="NCBI Taxonomy" id="3075530"/>
    <lineage>
        <taxon>Bacteria</taxon>
        <taxon>Bacillati</taxon>
        <taxon>Actinomycetota</taxon>
        <taxon>Actinomycetes</taxon>
        <taxon>Kitasatosporales</taxon>
        <taxon>Streptomycetaceae</taxon>
        <taxon>Streptomyces</taxon>
    </lineage>
</organism>
<reference evidence="2" key="1">
    <citation type="submission" date="2023-07" db="EMBL/GenBank/DDBJ databases">
        <title>30 novel species of actinomycetes from the DSMZ collection.</title>
        <authorList>
            <person name="Nouioui I."/>
        </authorList>
    </citation>
    <scope>NUCLEOTIDE SEQUENCE [LARGE SCALE GENOMIC DNA]</scope>
    <source>
        <strain evidence="2">DSM 41770</strain>
    </source>
</reference>
<evidence type="ECO:0000313" key="2">
    <source>
        <dbReference type="Proteomes" id="UP001183777"/>
    </source>
</evidence>
<sequence>MAAHDLLRAGLDRLRQVVREALEGGGRPPLSHLACEEGELVEPMARLGAGW</sequence>
<evidence type="ECO:0000313" key="1">
    <source>
        <dbReference type="EMBL" id="MDT0431272.1"/>
    </source>
</evidence>
<comment type="caution">
    <text evidence="1">The sequence shown here is derived from an EMBL/GenBank/DDBJ whole genome shotgun (WGS) entry which is preliminary data.</text>
</comment>
<protein>
    <submittedName>
        <fullName evidence="1">Uncharacterized protein</fullName>
    </submittedName>
</protein>
<dbReference type="RefSeq" id="WP_311660440.1">
    <property type="nucleotide sequence ID" value="NZ_JAVREX010000014.1"/>
</dbReference>